<dbReference type="Proteomes" id="UP001589844">
    <property type="component" value="Unassembled WGS sequence"/>
</dbReference>
<evidence type="ECO:0000259" key="1">
    <source>
        <dbReference type="PROSITE" id="PS51186"/>
    </source>
</evidence>
<dbReference type="GO" id="GO:0016746">
    <property type="term" value="F:acyltransferase activity"/>
    <property type="evidence" value="ECO:0007669"/>
    <property type="project" value="UniProtKB-KW"/>
</dbReference>
<gene>
    <name evidence="2" type="ORF">ACFFJH_18110</name>
</gene>
<dbReference type="Pfam" id="PF00583">
    <property type="entry name" value="Acetyltransf_1"/>
    <property type="match status" value="1"/>
</dbReference>
<keyword evidence="2" id="KW-0808">Transferase</keyword>
<reference evidence="2 3" key="1">
    <citation type="submission" date="2024-09" db="EMBL/GenBank/DDBJ databases">
        <authorList>
            <person name="Sun Q."/>
            <person name="Mori K."/>
        </authorList>
    </citation>
    <scope>NUCLEOTIDE SEQUENCE [LARGE SCALE GENOMIC DNA]</scope>
    <source>
        <strain evidence="2 3">CCM 8677</strain>
    </source>
</reference>
<protein>
    <submittedName>
        <fullName evidence="2">GNAT family N-acetyltransferase</fullName>
        <ecNumber evidence="2">2.3.-.-</ecNumber>
    </submittedName>
</protein>
<dbReference type="RefSeq" id="WP_390214377.1">
    <property type="nucleotide sequence ID" value="NZ_JBHLXJ010000029.1"/>
</dbReference>
<dbReference type="EC" id="2.3.-.-" evidence="2"/>
<sequence length="176" mass="20267">MTNLNCADKDDVVINSHLANSISLRAVAQSDMPSLQAMYKDSRAKEMAYFPFTEEQSIQFLDMQFKAQHQHYQTHYPNASYDCILLDNELIGRLYVNRDKNDIQLIDILLFSSHCNRGIGSYLISQLINEANDSQRRITAHVEISNPARHLYQRLGFVETENQDPYILIVKKPLSS</sequence>
<name>A0ABV6IIT0_9BURK</name>
<evidence type="ECO:0000313" key="2">
    <source>
        <dbReference type="EMBL" id="MFC0351737.1"/>
    </source>
</evidence>
<dbReference type="InterPro" id="IPR000182">
    <property type="entry name" value="GNAT_dom"/>
</dbReference>
<comment type="caution">
    <text evidence="2">The sequence shown here is derived from an EMBL/GenBank/DDBJ whole genome shotgun (WGS) entry which is preliminary data.</text>
</comment>
<dbReference type="InterPro" id="IPR016181">
    <property type="entry name" value="Acyl_CoA_acyltransferase"/>
</dbReference>
<keyword evidence="3" id="KW-1185">Reference proteome</keyword>
<keyword evidence="2" id="KW-0012">Acyltransferase</keyword>
<proteinExistence type="predicted"/>
<dbReference type="SUPFAM" id="SSF55729">
    <property type="entry name" value="Acyl-CoA N-acyltransferases (Nat)"/>
    <property type="match status" value="1"/>
</dbReference>
<dbReference type="Gene3D" id="3.40.630.30">
    <property type="match status" value="1"/>
</dbReference>
<accession>A0ABV6IIT0</accession>
<organism evidence="2 3">
    <name type="scientific">Undibacterium danionis</name>
    <dbReference type="NCBI Taxonomy" id="1812100"/>
    <lineage>
        <taxon>Bacteria</taxon>
        <taxon>Pseudomonadati</taxon>
        <taxon>Pseudomonadota</taxon>
        <taxon>Betaproteobacteria</taxon>
        <taxon>Burkholderiales</taxon>
        <taxon>Oxalobacteraceae</taxon>
        <taxon>Undibacterium</taxon>
    </lineage>
</organism>
<dbReference type="EMBL" id="JBHLXJ010000029">
    <property type="protein sequence ID" value="MFC0351737.1"/>
    <property type="molecule type" value="Genomic_DNA"/>
</dbReference>
<dbReference type="PROSITE" id="PS51186">
    <property type="entry name" value="GNAT"/>
    <property type="match status" value="1"/>
</dbReference>
<evidence type="ECO:0000313" key="3">
    <source>
        <dbReference type="Proteomes" id="UP001589844"/>
    </source>
</evidence>
<feature type="domain" description="N-acetyltransferase" evidence="1">
    <location>
        <begin position="22"/>
        <end position="175"/>
    </location>
</feature>